<comment type="caution">
    <text evidence="1">The sequence shown here is derived from an EMBL/GenBank/DDBJ whole genome shotgun (WGS) entry which is preliminary data.</text>
</comment>
<sequence>MNLFNILSEIEQRDAEAYEKFTVSRRKLFKTTAVAAAGSTGLLAATLNKAFAADGDVADVLNFALLLEYLEAEFYAIGLNTPGLIPANDRNVFAKIGEHERQHVDFLRSALGGSAIPKPTFDFTAGGRFPTAFSNYGTFLVLSQAFEDLGVRAYKGQAPRLKGNRDVLLAALKIHSVEARHAGEVRLIRGLRVWTSEQETGGAPAAVYMGESPTMQWTVDLPPVVGPKLVQREGNVGQTVERVVREAYDEPLTKEQVLAIAGPFVRG</sequence>
<dbReference type="InterPro" id="IPR009078">
    <property type="entry name" value="Ferritin-like_SF"/>
</dbReference>
<accession>A0A7J5TW96</accession>
<protein>
    <submittedName>
        <fullName evidence="1">Ferritin-like domain-containing protein</fullName>
    </submittedName>
</protein>
<dbReference type="SUPFAM" id="SSF47240">
    <property type="entry name" value="Ferritin-like"/>
    <property type="match status" value="1"/>
</dbReference>
<proteinExistence type="predicted"/>
<dbReference type="Proteomes" id="UP000488299">
    <property type="component" value="Unassembled WGS sequence"/>
</dbReference>
<dbReference type="EMBL" id="WELI01000008">
    <property type="protein sequence ID" value="KAB7728358.1"/>
    <property type="molecule type" value="Genomic_DNA"/>
</dbReference>
<dbReference type="RefSeq" id="WP_152125709.1">
    <property type="nucleotide sequence ID" value="NZ_WELI01000008.1"/>
</dbReference>
<reference evidence="1 2" key="1">
    <citation type="submission" date="2019-10" db="EMBL/GenBank/DDBJ databases">
        <title>Rudanella paleaurantiibacter sp. nov., isolated from sludge.</title>
        <authorList>
            <person name="Xu S.Q."/>
        </authorList>
    </citation>
    <scope>NUCLEOTIDE SEQUENCE [LARGE SCALE GENOMIC DNA]</scope>
    <source>
        <strain evidence="1 2">HX-22-17</strain>
    </source>
</reference>
<dbReference type="InterPro" id="IPR006311">
    <property type="entry name" value="TAT_signal"/>
</dbReference>
<keyword evidence="2" id="KW-1185">Reference proteome</keyword>
<dbReference type="AlphaFoldDB" id="A0A7J5TW96"/>
<evidence type="ECO:0000313" key="1">
    <source>
        <dbReference type="EMBL" id="KAB7728358.1"/>
    </source>
</evidence>
<name>A0A7J5TW96_9BACT</name>
<dbReference type="Pfam" id="PF13668">
    <property type="entry name" value="Ferritin_2"/>
    <property type="match status" value="1"/>
</dbReference>
<gene>
    <name evidence="1" type="ORF">F5984_18465</name>
</gene>
<dbReference type="PROSITE" id="PS51318">
    <property type="entry name" value="TAT"/>
    <property type="match status" value="1"/>
</dbReference>
<evidence type="ECO:0000313" key="2">
    <source>
        <dbReference type="Proteomes" id="UP000488299"/>
    </source>
</evidence>
<organism evidence="1 2">
    <name type="scientific">Rudanella paleaurantiibacter</name>
    <dbReference type="NCBI Taxonomy" id="2614655"/>
    <lineage>
        <taxon>Bacteria</taxon>
        <taxon>Pseudomonadati</taxon>
        <taxon>Bacteroidota</taxon>
        <taxon>Cytophagia</taxon>
        <taxon>Cytophagales</taxon>
        <taxon>Cytophagaceae</taxon>
        <taxon>Rudanella</taxon>
    </lineage>
</organism>